<reference evidence="2 3" key="1">
    <citation type="submission" date="2023-12" db="EMBL/GenBank/DDBJ databases">
        <title>Baltic Sea Cyanobacteria.</title>
        <authorList>
            <person name="Delbaje E."/>
            <person name="Fewer D.P."/>
            <person name="Shishido T.K."/>
        </authorList>
    </citation>
    <scope>NUCLEOTIDE SEQUENCE [LARGE SCALE GENOMIC DNA]</scope>
    <source>
        <strain evidence="2 3">UHCC-0300</strain>
    </source>
</reference>
<gene>
    <name evidence="2" type="ORF">VB620_02260</name>
</gene>
<dbReference type="Pfam" id="PF01402">
    <property type="entry name" value="RHH_1"/>
    <property type="match status" value="1"/>
</dbReference>
<dbReference type="EMBL" id="JAYGHG010000002">
    <property type="protein sequence ID" value="MEA5580161.1"/>
    <property type="molecule type" value="Genomic_DNA"/>
</dbReference>
<dbReference type="Gene3D" id="1.10.1220.10">
    <property type="entry name" value="Met repressor-like"/>
    <property type="match status" value="1"/>
</dbReference>
<sequence length="77" mass="8557">MTLFQLTIELSDEEIDILEQLAEQDHVTPNEALRKAIREAGYLRQQSRSDKNILIGTLEGGNITGNSNVMGVNTDNI</sequence>
<keyword evidence="3" id="KW-1185">Reference proteome</keyword>
<dbReference type="CDD" id="cd21631">
    <property type="entry name" value="RHH_CopG_NikR-like"/>
    <property type="match status" value="1"/>
</dbReference>
<accession>A0ABU5UB38</accession>
<name>A0ABU5UB38_9CYAN</name>
<organism evidence="2 3">
    <name type="scientific">Nodularia harveyana UHCC-0300</name>
    <dbReference type="NCBI Taxonomy" id="2974287"/>
    <lineage>
        <taxon>Bacteria</taxon>
        <taxon>Bacillati</taxon>
        <taxon>Cyanobacteriota</taxon>
        <taxon>Cyanophyceae</taxon>
        <taxon>Nostocales</taxon>
        <taxon>Nodulariaceae</taxon>
        <taxon>Nodularia</taxon>
    </lineage>
</organism>
<dbReference type="RefSeq" id="WP_323194503.1">
    <property type="nucleotide sequence ID" value="NZ_JAYGHG010000002.1"/>
</dbReference>
<proteinExistence type="predicted"/>
<evidence type="ECO:0000313" key="2">
    <source>
        <dbReference type="EMBL" id="MEA5580161.1"/>
    </source>
</evidence>
<dbReference type="InterPro" id="IPR002145">
    <property type="entry name" value="CopG"/>
</dbReference>
<protein>
    <submittedName>
        <fullName evidence="2">CopG family transcriptional regulator</fullName>
    </submittedName>
</protein>
<feature type="domain" description="Ribbon-helix-helix protein CopG" evidence="1">
    <location>
        <begin position="6"/>
        <end position="39"/>
    </location>
</feature>
<dbReference type="InterPro" id="IPR013321">
    <property type="entry name" value="Arc_rbn_hlx_hlx"/>
</dbReference>
<evidence type="ECO:0000259" key="1">
    <source>
        <dbReference type="Pfam" id="PF01402"/>
    </source>
</evidence>
<evidence type="ECO:0000313" key="3">
    <source>
        <dbReference type="Proteomes" id="UP001302120"/>
    </source>
</evidence>
<dbReference type="Proteomes" id="UP001302120">
    <property type="component" value="Unassembled WGS sequence"/>
</dbReference>
<comment type="caution">
    <text evidence="2">The sequence shown here is derived from an EMBL/GenBank/DDBJ whole genome shotgun (WGS) entry which is preliminary data.</text>
</comment>